<feature type="transmembrane region" description="Helical" evidence="7">
    <location>
        <begin position="183"/>
        <end position="201"/>
    </location>
</feature>
<dbReference type="EMBL" id="JAVREL010000039">
    <property type="protein sequence ID" value="MDT0347686.1"/>
    <property type="molecule type" value="Genomic_DNA"/>
</dbReference>
<feature type="transmembrane region" description="Helical" evidence="7">
    <location>
        <begin position="409"/>
        <end position="429"/>
    </location>
</feature>
<feature type="transmembrane region" description="Helical" evidence="7">
    <location>
        <begin position="268"/>
        <end position="288"/>
    </location>
</feature>
<proteinExistence type="inferred from homology"/>
<evidence type="ECO:0000256" key="6">
    <source>
        <dbReference type="ARBA" id="ARBA00023136"/>
    </source>
</evidence>
<comment type="subcellular location">
    <subcellularLocation>
        <location evidence="1">Cell membrane</location>
        <topology evidence="1">Multi-pass membrane protein</topology>
    </subcellularLocation>
</comment>
<dbReference type="InterPro" id="IPR024962">
    <property type="entry name" value="YukD-like"/>
</dbReference>
<keyword evidence="4 7" id="KW-0812">Transmembrane</keyword>
<comment type="caution">
    <text evidence="9">The sequence shown here is derived from an EMBL/GenBank/DDBJ whole genome shotgun (WGS) entry which is preliminary data.</text>
</comment>
<protein>
    <submittedName>
        <fullName evidence="9">Type VII secretion integral membrane protein EccD</fullName>
    </submittedName>
</protein>
<keyword evidence="5 7" id="KW-1133">Transmembrane helix</keyword>
<keyword evidence="3" id="KW-1003">Cell membrane</keyword>
<feature type="domain" description="EccD-like transmembrane" evidence="8">
    <location>
        <begin position="127"/>
        <end position="469"/>
    </location>
</feature>
<dbReference type="Gene3D" id="3.10.20.90">
    <property type="entry name" value="Phosphatidylinositol 3-kinase Catalytic Subunit, Chain A, domain 1"/>
    <property type="match status" value="1"/>
</dbReference>
<sequence length="472" mass="48124">MSASLTHQPPASAGATFVRVGIAGPTGRADLAVPTAVPLIRLMPALLRHAGQEPGPDGGVRHGGWVLRRADGTRLDTVSTLAAQDVREGDLLFIGHGTDDTTPPLYDDIAEVIGRDGVRVPWPTAATRWVTGSLATLAMLTACAALDAAPGRLPGWLGLATALFALAVGVLMSRAFADSRAGAFAAVLAAPPAMLGAVRLLGGGTGILGGSTAGQLLLACGVLAVVGAVGPLLIGGGDGTFATLVVTGPLAATGALVCALWDVHPARAAAITAPLALALTTLWPTVALRLARIPAPHVAATVEELEELPSQLEHDRLRARIAVARRLLLGMQVGSHLVAGGGALVLFGSTRLWPGVLGTVLVLLMLTRARLFKDTAQVAIPLATALLAVAGAAAAFVDDRFGETVPTLGVALPIALLTALVTGTIGLFAGRTRLNPRVSRAIDVLETTLLLSVVPLCLAVWEVYSALLDLRA</sequence>
<evidence type="ECO:0000259" key="8">
    <source>
        <dbReference type="Pfam" id="PF19053"/>
    </source>
</evidence>
<organism evidence="9 10">
    <name type="scientific">Streptomyces litchfieldiae</name>
    <dbReference type="NCBI Taxonomy" id="3075543"/>
    <lineage>
        <taxon>Bacteria</taxon>
        <taxon>Bacillati</taxon>
        <taxon>Actinomycetota</taxon>
        <taxon>Actinomycetes</taxon>
        <taxon>Kitasatosporales</taxon>
        <taxon>Streptomycetaceae</taxon>
        <taxon>Streptomyces</taxon>
    </lineage>
</organism>
<feature type="transmembrane region" description="Helical" evidence="7">
    <location>
        <begin position="213"/>
        <end position="234"/>
    </location>
</feature>
<feature type="transmembrane region" description="Helical" evidence="7">
    <location>
        <begin position="352"/>
        <end position="371"/>
    </location>
</feature>
<feature type="transmembrane region" description="Helical" evidence="7">
    <location>
        <begin position="441"/>
        <end position="461"/>
    </location>
</feature>
<dbReference type="Pfam" id="PF08817">
    <property type="entry name" value="YukD"/>
    <property type="match status" value="1"/>
</dbReference>
<dbReference type="PIRSF" id="PIRSF017804">
    <property type="entry name" value="Secretion_EccD1"/>
    <property type="match status" value="1"/>
</dbReference>
<feature type="transmembrane region" description="Helical" evidence="7">
    <location>
        <begin position="241"/>
        <end position="262"/>
    </location>
</feature>
<comment type="similarity">
    <text evidence="2">Belongs to the EccD/Snm4 family.</text>
</comment>
<dbReference type="NCBIfam" id="TIGR03920">
    <property type="entry name" value="T7SS_EccD"/>
    <property type="match status" value="1"/>
</dbReference>
<reference evidence="10" key="1">
    <citation type="submission" date="2023-07" db="EMBL/GenBank/DDBJ databases">
        <title>30 novel species of actinomycetes from the DSMZ collection.</title>
        <authorList>
            <person name="Nouioui I."/>
        </authorList>
    </citation>
    <scope>NUCLEOTIDE SEQUENCE [LARGE SCALE GENOMIC DNA]</scope>
    <source>
        <strain evidence="10">DSM 44938</strain>
    </source>
</reference>
<dbReference type="Pfam" id="PF19053">
    <property type="entry name" value="EccD"/>
    <property type="match status" value="1"/>
</dbReference>
<keyword evidence="10" id="KW-1185">Reference proteome</keyword>
<accession>A0ABU2N1Q8</accession>
<evidence type="ECO:0000256" key="2">
    <source>
        <dbReference type="ARBA" id="ARBA00006162"/>
    </source>
</evidence>
<dbReference type="InterPro" id="IPR044049">
    <property type="entry name" value="EccD_transm"/>
</dbReference>
<evidence type="ECO:0000256" key="5">
    <source>
        <dbReference type="ARBA" id="ARBA00022989"/>
    </source>
</evidence>
<dbReference type="RefSeq" id="WP_311708812.1">
    <property type="nucleotide sequence ID" value="NZ_JAVREL010000039.1"/>
</dbReference>
<name>A0ABU2N1Q8_9ACTN</name>
<evidence type="ECO:0000256" key="7">
    <source>
        <dbReference type="SAM" id="Phobius"/>
    </source>
</evidence>
<evidence type="ECO:0000256" key="1">
    <source>
        <dbReference type="ARBA" id="ARBA00004651"/>
    </source>
</evidence>
<evidence type="ECO:0000256" key="3">
    <source>
        <dbReference type="ARBA" id="ARBA00022475"/>
    </source>
</evidence>
<evidence type="ECO:0000313" key="10">
    <source>
        <dbReference type="Proteomes" id="UP001183246"/>
    </source>
</evidence>
<dbReference type="InterPro" id="IPR006707">
    <property type="entry name" value="T7SS_EccD"/>
</dbReference>
<feature type="transmembrane region" description="Helical" evidence="7">
    <location>
        <begin position="327"/>
        <end position="346"/>
    </location>
</feature>
<gene>
    <name evidence="9" type="primary">eccD</name>
    <name evidence="9" type="ORF">RM590_34755</name>
</gene>
<feature type="transmembrane region" description="Helical" evidence="7">
    <location>
        <begin position="129"/>
        <end position="149"/>
    </location>
</feature>
<keyword evidence="6 7" id="KW-0472">Membrane</keyword>
<feature type="transmembrane region" description="Helical" evidence="7">
    <location>
        <begin position="378"/>
        <end position="397"/>
    </location>
</feature>
<feature type="transmembrane region" description="Helical" evidence="7">
    <location>
        <begin position="155"/>
        <end position="176"/>
    </location>
</feature>
<evidence type="ECO:0000256" key="4">
    <source>
        <dbReference type="ARBA" id="ARBA00022692"/>
    </source>
</evidence>
<evidence type="ECO:0000313" key="9">
    <source>
        <dbReference type="EMBL" id="MDT0347686.1"/>
    </source>
</evidence>
<dbReference type="Proteomes" id="UP001183246">
    <property type="component" value="Unassembled WGS sequence"/>
</dbReference>